<reference evidence="5" key="3">
    <citation type="submission" date="2025-09" db="UniProtKB">
        <authorList>
            <consortium name="Ensembl"/>
        </authorList>
    </citation>
    <scope>IDENTIFICATION</scope>
</reference>
<dbReference type="Proteomes" id="UP000472266">
    <property type="component" value="Chromosome 2"/>
</dbReference>
<dbReference type="InterPro" id="IPR044929">
    <property type="entry name" value="DNA/RNA_non-sp_Endonuclease_sf"/>
</dbReference>
<dbReference type="PANTHER" id="PTHR21472:SF8">
    <property type="entry name" value="ENDONUCLEASE DOMAIN-CONTAINING 1 PROTEIN"/>
    <property type="match status" value="1"/>
</dbReference>
<dbReference type="GO" id="GO:0046872">
    <property type="term" value="F:metal ion binding"/>
    <property type="evidence" value="ECO:0007669"/>
    <property type="project" value="InterPro"/>
</dbReference>
<keyword evidence="6" id="KW-1185">Reference proteome</keyword>
<dbReference type="InParanoid" id="A0A672TNN4"/>
<dbReference type="SUPFAM" id="SSF54060">
    <property type="entry name" value="His-Me finger endonucleases"/>
    <property type="match status" value="1"/>
</dbReference>
<feature type="domain" description="ENPP1-3/EXOG-like endonuclease/phosphodiesterase" evidence="3">
    <location>
        <begin position="280"/>
        <end position="484"/>
    </location>
</feature>
<accession>A0A672TNN4</accession>
<keyword evidence="2" id="KW-0812">Transmembrane</keyword>
<proteinExistence type="predicted"/>
<keyword evidence="2" id="KW-0472">Membrane</keyword>
<dbReference type="GeneTree" id="ENSGT01030000234592"/>
<dbReference type="SMART" id="SM00477">
    <property type="entry name" value="NUC"/>
    <property type="match status" value="1"/>
</dbReference>
<dbReference type="InterPro" id="IPR039015">
    <property type="entry name" value="ENDOD1"/>
</dbReference>
<reference evidence="5 6" key="1">
    <citation type="submission" date="2019-11" db="EMBL/GenBank/DDBJ databases">
        <title>Strigops habroptila (kakapo) genome, bStrHab1, primary haplotype, v2.</title>
        <authorList>
            <person name="Jarvis E.D."/>
            <person name="Howard J."/>
            <person name="Rhie A."/>
            <person name="Phillippy A."/>
            <person name="Korlach J."/>
            <person name="Digby A."/>
            <person name="Iorns D."/>
            <person name="Eason D."/>
            <person name="Robertson B."/>
            <person name="Raemaekers T."/>
            <person name="Howe K."/>
            <person name="Lewin H."/>
            <person name="Damas J."/>
            <person name="Hastie A."/>
            <person name="Tracey A."/>
            <person name="Chow W."/>
            <person name="Fedrigo O."/>
        </authorList>
    </citation>
    <scope>NUCLEOTIDE SEQUENCE [LARGE SCALE GENOMIC DNA]</scope>
</reference>
<dbReference type="Ensembl" id="ENSSHBT00005004284.1">
    <property type="protein sequence ID" value="ENSSHBP00005003520.1"/>
    <property type="gene ID" value="ENSSHBG00005003178.1"/>
</dbReference>
<evidence type="ECO:0000256" key="1">
    <source>
        <dbReference type="SAM" id="MobiDB-lite"/>
    </source>
</evidence>
<dbReference type="AlphaFoldDB" id="A0A672TNN4"/>
<gene>
    <name evidence="5" type="primary">ENDOD1</name>
</gene>
<evidence type="ECO:0000313" key="5">
    <source>
        <dbReference type="Ensembl" id="ENSSHBP00005003520.1"/>
    </source>
</evidence>
<dbReference type="GO" id="GO:0003676">
    <property type="term" value="F:nucleic acid binding"/>
    <property type="evidence" value="ECO:0007669"/>
    <property type="project" value="InterPro"/>
</dbReference>
<sequence>MPHTAPGETGGEHLPQAPQQPAFCSHSDDRHPKKEQSGLPALPASCHLSSSSRSLRARLAAKRAASTLLEEVSLTLQHPPWQPRERFWLRQPKFLPGTVLQCSTAHHTPASAARPRPPCAARLLFPKSPDESRPLGIPSCGHLACVSAARRTVGFTTRRCARRWLPGGIGCGWEFRFPRTLHPDSRRFLAWPLHGLRAQVPLPYPAQADGAPLGSREWTMKTSVVFLLCLSVFPGFSQGRVVGRDEAGFAECNVFFPGQVPPEGFTQPFHVKICQHYNKEPRFATLYSTKDKIPLYSAFKYTKPAQSEEESWLVEPQIDDPENDLQEMVHEADVVGTVANLGANQALTSDYVGSGYERGLLNPSLLNEEDFQMATYTLTNAVPLSPSLSKSWHRDIGRVVEKALVPHCSKKDHLYLLAGAIPSSARVKGKLSVPETLWLAACCDAPEGWSLGIVKTTNDDNSLADLTVRELEKKLLVGVHLFKGSCGDDNQSQEKTRAILQAVSQIRSGEQVRASDSQDAKESGLVRRVAGIIATPFIKLLELLIYVFVELVKYVFYFLWLVVKRVCGTVLDGVCNLWNGVVSYLKNITMVLISIPYDVGRVIVNIFMGFLQIVEDLASLTYRILSIPVGFVLHLAAFPYHSICAIPSVLKDMANGIGGTFWLVIDATATILHGFCYLAGHIVKRFVPKASSDD</sequence>
<dbReference type="PANTHER" id="PTHR21472">
    <property type="entry name" value="ENDONUCLEASE DOMAIN-CONTAINING 1 PROTEIN ENDOD1"/>
    <property type="match status" value="1"/>
</dbReference>
<dbReference type="InterPro" id="IPR001604">
    <property type="entry name" value="Endo_G_ENPP1-like_dom"/>
</dbReference>
<reference evidence="5" key="2">
    <citation type="submission" date="2025-08" db="UniProtKB">
        <authorList>
            <consortium name="Ensembl"/>
        </authorList>
    </citation>
    <scope>IDENTIFICATION</scope>
</reference>
<dbReference type="GO" id="GO:0016787">
    <property type="term" value="F:hydrolase activity"/>
    <property type="evidence" value="ECO:0007669"/>
    <property type="project" value="InterPro"/>
</dbReference>
<organism evidence="5 6">
    <name type="scientific">Strigops habroptila</name>
    <name type="common">Kakapo</name>
    <dbReference type="NCBI Taxonomy" id="2489341"/>
    <lineage>
        <taxon>Eukaryota</taxon>
        <taxon>Metazoa</taxon>
        <taxon>Chordata</taxon>
        <taxon>Craniata</taxon>
        <taxon>Vertebrata</taxon>
        <taxon>Euteleostomi</taxon>
        <taxon>Archelosauria</taxon>
        <taxon>Archosauria</taxon>
        <taxon>Dinosauria</taxon>
        <taxon>Saurischia</taxon>
        <taxon>Theropoda</taxon>
        <taxon>Coelurosauria</taxon>
        <taxon>Aves</taxon>
        <taxon>Neognathae</taxon>
        <taxon>Neoaves</taxon>
        <taxon>Telluraves</taxon>
        <taxon>Australaves</taxon>
        <taxon>Psittaciformes</taxon>
        <taxon>Psittacidae</taxon>
        <taxon>Strigops</taxon>
    </lineage>
</organism>
<feature type="transmembrane region" description="Helical" evidence="2">
    <location>
        <begin position="620"/>
        <end position="640"/>
    </location>
</feature>
<dbReference type="InterPro" id="IPR044925">
    <property type="entry name" value="His-Me_finger_sf"/>
</dbReference>
<feature type="transmembrane region" description="Helical" evidence="2">
    <location>
        <begin position="660"/>
        <end position="680"/>
    </location>
</feature>
<feature type="compositionally biased region" description="Basic and acidic residues" evidence="1">
    <location>
        <begin position="26"/>
        <end position="36"/>
    </location>
</feature>
<dbReference type="InterPro" id="IPR020821">
    <property type="entry name" value="ENPP1-3/EXOG-like_nuc-like"/>
</dbReference>
<feature type="region of interest" description="Disordered" evidence="1">
    <location>
        <begin position="1"/>
        <end position="47"/>
    </location>
</feature>
<dbReference type="Pfam" id="PF01223">
    <property type="entry name" value="Endonuclease_NS"/>
    <property type="match status" value="1"/>
</dbReference>
<protein>
    <submittedName>
        <fullName evidence="5">Endonuclease domain containing 1</fullName>
    </submittedName>
</protein>
<name>A0A672TNN4_STRHB</name>
<feature type="transmembrane region" description="Helical" evidence="2">
    <location>
        <begin position="543"/>
        <end position="563"/>
    </location>
</feature>
<keyword evidence="2" id="KW-1133">Transmembrane helix</keyword>
<feature type="domain" description="DNA/RNA non-specific endonuclease/pyrophosphatase/phosphodiesterase" evidence="4">
    <location>
        <begin position="279"/>
        <end position="488"/>
    </location>
</feature>
<dbReference type="OMA" id="HVKICQQ"/>
<evidence type="ECO:0000259" key="3">
    <source>
        <dbReference type="SMART" id="SM00477"/>
    </source>
</evidence>
<dbReference type="Gene3D" id="3.40.570.10">
    <property type="entry name" value="Extracellular Endonuclease, subunit A"/>
    <property type="match status" value="1"/>
</dbReference>
<evidence type="ECO:0000259" key="4">
    <source>
        <dbReference type="SMART" id="SM00892"/>
    </source>
</evidence>
<evidence type="ECO:0000313" key="6">
    <source>
        <dbReference type="Proteomes" id="UP000472266"/>
    </source>
</evidence>
<dbReference type="SMART" id="SM00892">
    <property type="entry name" value="Endonuclease_NS"/>
    <property type="match status" value="1"/>
</dbReference>
<evidence type="ECO:0000256" key="2">
    <source>
        <dbReference type="SAM" id="Phobius"/>
    </source>
</evidence>